<organism evidence="1">
    <name type="scientific">Aphanomyces invadans</name>
    <dbReference type="NCBI Taxonomy" id="157072"/>
    <lineage>
        <taxon>Eukaryota</taxon>
        <taxon>Sar</taxon>
        <taxon>Stramenopiles</taxon>
        <taxon>Oomycota</taxon>
        <taxon>Saprolegniomycetes</taxon>
        <taxon>Saprolegniales</taxon>
        <taxon>Verrucalvaceae</taxon>
        <taxon>Aphanomyces</taxon>
    </lineage>
</organism>
<dbReference type="InterPro" id="IPR036397">
    <property type="entry name" value="RNaseH_sf"/>
</dbReference>
<reference evidence="1" key="1">
    <citation type="submission" date="2013-12" db="EMBL/GenBank/DDBJ databases">
        <title>The Genome Sequence of Aphanomyces invadans NJM9701.</title>
        <authorList>
            <consortium name="The Broad Institute Genomics Platform"/>
            <person name="Russ C."/>
            <person name="Tyler B."/>
            <person name="van West P."/>
            <person name="Dieguez-Uribeondo J."/>
            <person name="Young S.K."/>
            <person name="Zeng Q."/>
            <person name="Gargeya S."/>
            <person name="Fitzgerald M."/>
            <person name="Abouelleil A."/>
            <person name="Alvarado L."/>
            <person name="Chapman S.B."/>
            <person name="Gainer-Dewar J."/>
            <person name="Goldberg J."/>
            <person name="Griggs A."/>
            <person name="Gujja S."/>
            <person name="Hansen M."/>
            <person name="Howarth C."/>
            <person name="Imamovic A."/>
            <person name="Ireland A."/>
            <person name="Larimer J."/>
            <person name="McCowan C."/>
            <person name="Murphy C."/>
            <person name="Pearson M."/>
            <person name="Poon T.W."/>
            <person name="Priest M."/>
            <person name="Roberts A."/>
            <person name="Saif S."/>
            <person name="Shea T."/>
            <person name="Sykes S."/>
            <person name="Wortman J."/>
            <person name="Nusbaum C."/>
            <person name="Birren B."/>
        </authorList>
    </citation>
    <scope>NUCLEOTIDE SEQUENCE [LARGE SCALE GENOMIC DNA]</scope>
    <source>
        <strain evidence="1">NJM9701</strain>
    </source>
</reference>
<protein>
    <recommendedName>
        <fullName evidence="2">DDE-1 domain-containing protein</fullName>
    </recommendedName>
</protein>
<dbReference type="GeneID" id="20091608"/>
<dbReference type="Gene3D" id="3.30.420.10">
    <property type="entry name" value="Ribonuclease H-like superfamily/Ribonuclease H"/>
    <property type="match status" value="1"/>
</dbReference>
<dbReference type="AlphaFoldDB" id="A0A024TAS5"/>
<dbReference type="PANTHER" id="PTHR47169:SF2">
    <property type="entry name" value="OS01G0541250 PROTEIN"/>
    <property type="match status" value="1"/>
</dbReference>
<evidence type="ECO:0000313" key="1">
    <source>
        <dbReference type="EMBL" id="ETV90721.1"/>
    </source>
</evidence>
<name>A0A024TAS5_9STRA</name>
<sequence length="258" mass="29327">MTKIRRRFLLWKDEDVIPRHLQSKSHITKVMFLCAVARPRNGWDGRLGCWEIVERAAAVRSSHNRPAGTEVVKSVVVTKDVYRRILVDKVVPAIKSKWKWPVGVDGGAIVLQQDNARPHIAPDDAEFVTASEDGGWTIRIENQPAQSPDMNVLDLGFFNSIQSLQQTLECRSMEELIASVKCSFLMLSPSKLEKTFMTLRRIMLVVIEANGCNRYKIPRSALTPEDEMALSLMNLRLEEEDRLEEVANLLTTLNIDEQ</sequence>
<dbReference type="RefSeq" id="XP_008880661.1">
    <property type="nucleotide sequence ID" value="XM_008882439.1"/>
</dbReference>
<accession>A0A024TAS5</accession>
<evidence type="ECO:0008006" key="2">
    <source>
        <dbReference type="Google" id="ProtNLM"/>
    </source>
</evidence>
<dbReference type="OrthoDB" id="122798at2759"/>
<dbReference type="GO" id="GO:0003676">
    <property type="term" value="F:nucleic acid binding"/>
    <property type="evidence" value="ECO:0007669"/>
    <property type="project" value="InterPro"/>
</dbReference>
<dbReference type="PANTHER" id="PTHR47169">
    <property type="entry name" value="OS01G0541250 PROTEIN"/>
    <property type="match status" value="1"/>
</dbReference>
<gene>
    <name evidence="1" type="ORF">H310_14558</name>
</gene>
<dbReference type="EMBL" id="KI914025">
    <property type="protein sequence ID" value="ETV90721.1"/>
    <property type="molecule type" value="Genomic_DNA"/>
</dbReference>
<proteinExistence type="predicted"/>
<dbReference type="VEuPathDB" id="FungiDB:H310_14558"/>